<name>A0AAV4YCZ9_CAEEX</name>
<organism evidence="1 2">
    <name type="scientific">Caerostris extrusa</name>
    <name type="common">Bark spider</name>
    <name type="synonym">Caerostris bankana</name>
    <dbReference type="NCBI Taxonomy" id="172846"/>
    <lineage>
        <taxon>Eukaryota</taxon>
        <taxon>Metazoa</taxon>
        <taxon>Ecdysozoa</taxon>
        <taxon>Arthropoda</taxon>
        <taxon>Chelicerata</taxon>
        <taxon>Arachnida</taxon>
        <taxon>Araneae</taxon>
        <taxon>Araneomorphae</taxon>
        <taxon>Entelegynae</taxon>
        <taxon>Araneoidea</taxon>
        <taxon>Araneidae</taxon>
        <taxon>Caerostris</taxon>
    </lineage>
</organism>
<comment type="caution">
    <text evidence="1">The sequence shown here is derived from an EMBL/GenBank/DDBJ whole genome shotgun (WGS) entry which is preliminary data.</text>
</comment>
<evidence type="ECO:0000313" key="2">
    <source>
        <dbReference type="Proteomes" id="UP001054945"/>
    </source>
</evidence>
<proteinExistence type="predicted"/>
<dbReference type="AlphaFoldDB" id="A0AAV4YCZ9"/>
<dbReference type="Proteomes" id="UP001054945">
    <property type="component" value="Unassembled WGS sequence"/>
</dbReference>
<keyword evidence="2" id="KW-1185">Reference proteome</keyword>
<sequence length="101" mass="11828">MKLNSEFIGSQKQLSIHVILSCTFVKSIIHGRPIAMLWNSWNHQLFGLLVKRRIRLQMDHFWYLSGSDRNFLSEADKAYFQHTEILITQEDLNNHLDSGVV</sequence>
<dbReference type="EMBL" id="BPLR01019200">
    <property type="protein sequence ID" value="GIZ05067.1"/>
    <property type="molecule type" value="Genomic_DNA"/>
</dbReference>
<gene>
    <name evidence="1" type="ORF">CEXT_494181</name>
</gene>
<protein>
    <submittedName>
        <fullName evidence="1">Uncharacterized protein</fullName>
    </submittedName>
</protein>
<accession>A0AAV4YCZ9</accession>
<evidence type="ECO:0000313" key="1">
    <source>
        <dbReference type="EMBL" id="GIZ05067.1"/>
    </source>
</evidence>
<reference evidence="1 2" key="1">
    <citation type="submission" date="2021-06" db="EMBL/GenBank/DDBJ databases">
        <title>Caerostris extrusa draft genome.</title>
        <authorList>
            <person name="Kono N."/>
            <person name="Arakawa K."/>
        </authorList>
    </citation>
    <scope>NUCLEOTIDE SEQUENCE [LARGE SCALE GENOMIC DNA]</scope>
</reference>